<dbReference type="GO" id="GO:0016829">
    <property type="term" value="F:lyase activity"/>
    <property type="evidence" value="ECO:0007669"/>
    <property type="project" value="UniProtKB-KW"/>
</dbReference>
<dbReference type="SUPFAM" id="SSF51621">
    <property type="entry name" value="Phosphoenolpyruvate/pyruvate domain"/>
    <property type="match status" value="1"/>
</dbReference>
<evidence type="ECO:0000256" key="2">
    <source>
        <dbReference type="ARBA" id="ARBA00022723"/>
    </source>
</evidence>
<dbReference type="GO" id="GO:0000287">
    <property type="term" value="F:magnesium ion binding"/>
    <property type="evidence" value="ECO:0007669"/>
    <property type="project" value="TreeGrafter"/>
</dbReference>
<dbReference type="KEGG" id="hje:HacjB3_17513"/>
<dbReference type="PATRIC" id="fig|795797.18.peg.3418"/>
<dbReference type="GO" id="GO:0006107">
    <property type="term" value="P:oxaloacetate metabolic process"/>
    <property type="evidence" value="ECO:0007669"/>
    <property type="project" value="TreeGrafter"/>
</dbReference>
<geneLocation type="plasmid" evidence="5 7">
    <name>2</name>
</geneLocation>
<gene>
    <name evidence="5" type="ordered locus">HacjB3_17513</name>
    <name evidence="6" type="ORF">C497_07254</name>
</gene>
<feature type="domain" description="HpcH/HpaI aldolase/citrate lyase" evidence="4">
    <location>
        <begin position="5"/>
        <end position="234"/>
    </location>
</feature>
<evidence type="ECO:0000313" key="8">
    <source>
        <dbReference type="Proteomes" id="UP000011645"/>
    </source>
</evidence>
<keyword evidence="8" id="KW-1185">Reference proteome</keyword>
<dbReference type="PANTHER" id="PTHR32308:SF0">
    <property type="entry name" value="HPCH_HPAI ALDOLASE_CITRATE LYASE DOMAIN-CONTAINING PROTEIN"/>
    <property type="match status" value="1"/>
</dbReference>
<evidence type="ECO:0000313" key="7">
    <source>
        <dbReference type="Proteomes" id="UP000000390"/>
    </source>
</evidence>
<comment type="cofactor">
    <cofactor evidence="1">
        <name>Mg(2+)</name>
        <dbReference type="ChEBI" id="CHEBI:18420"/>
    </cofactor>
</comment>
<keyword evidence="2" id="KW-0479">Metal-binding</keyword>
<evidence type="ECO:0000313" key="5">
    <source>
        <dbReference type="EMBL" id="ADJ16845.1"/>
    </source>
</evidence>
<protein>
    <submittedName>
        <fullName evidence="5 6">Citrate lyase beta chain</fullName>
    </submittedName>
</protein>
<keyword evidence="5" id="KW-0456">Lyase</keyword>
<dbReference type="RefSeq" id="WP_008415610.1">
    <property type="nucleotide sequence ID" value="NC_014299.1"/>
</dbReference>
<dbReference type="Pfam" id="PF03328">
    <property type="entry name" value="HpcH_HpaI"/>
    <property type="match status" value="1"/>
</dbReference>
<sequence length="316" mass="35236">MEPARSVLFIPGNRESWVANAHENDADVIILDLEDSVPPDEKEAARKTVAKYLPKLHAKGQRVHVRVNAHPNASKGFAEHDFEAIACEQLEAVTVPKVQEPNDIERLDTVLTHIERREGLPVGGIELTVSIETAQAMRQVYDLCEAADRVGTIGCGAVKGTDTNRALGFEWTGPGREGLETLHLREQALMDARAAEIEFPLAGTYIDVDDIEGLRKDMQFSQEMGYTGYLVIHPSHVEHANEIFLPDTETIEYWVGAMETLLEAENEGKSAVRYEGDMIDIANIETARRYIEYAEAFADDLNVEFSSVDFSEIRSH</sequence>
<name>D8JCV0_HALJB</name>
<dbReference type="AlphaFoldDB" id="D8JCV0"/>
<dbReference type="EMBL" id="AOHV01000020">
    <property type="protein sequence ID" value="ELY38719.1"/>
    <property type="molecule type" value="Genomic_DNA"/>
</dbReference>
<reference evidence="6 8" key="2">
    <citation type="journal article" date="2014" name="PLoS Genet.">
        <title>Phylogenetically driven sequencing of extremely halophilic archaea reveals strategies for static and dynamic osmo-response.</title>
        <authorList>
            <person name="Becker E.A."/>
            <person name="Seitzer P.M."/>
            <person name="Tritt A."/>
            <person name="Larsen D."/>
            <person name="Krusor M."/>
            <person name="Yao A.I."/>
            <person name="Wu D."/>
            <person name="Madern D."/>
            <person name="Eisen J.A."/>
            <person name="Darling A.E."/>
            <person name="Facciotti M.T."/>
        </authorList>
    </citation>
    <scope>NUCLEOTIDE SEQUENCE [LARGE SCALE GENOMIC DNA]</scope>
    <source>
        <strain evidence="6">B3</strain>
        <strain evidence="8">DSM 18796 / CECT 7217 / JCM 14584 / KCTC 4019 / B3</strain>
    </source>
</reference>
<evidence type="ECO:0000313" key="6">
    <source>
        <dbReference type="EMBL" id="ELY38719.1"/>
    </source>
</evidence>
<dbReference type="Gene3D" id="3.20.20.60">
    <property type="entry name" value="Phosphoenolpyruvate-binding domains"/>
    <property type="match status" value="1"/>
</dbReference>
<dbReference type="InterPro" id="IPR005000">
    <property type="entry name" value="Aldolase/citrate-lyase_domain"/>
</dbReference>
<dbReference type="HOGENOM" id="CLU_044864_0_1_2"/>
<evidence type="ECO:0000259" key="4">
    <source>
        <dbReference type="Pfam" id="PF03328"/>
    </source>
</evidence>
<dbReference type="InterPro" id="IPR011206">
    <property type="entry name" value="Citrate_lyase_beta/mcl1/mcl2"/>
</dbReference>
<reference evidence="5 7" key="1">
    <citation type="journal article" date="2010" name="J. Bacteriol.">
        <title>Complete genome sequence of Halalkalicoccus jeotgali B3(T), an extremely halophilic archaeon.</title>
        <authorList>
            <person name="Roh S.W."/>
            <person name="Nam Y.D."/>
            <person name="Nam S.H."/>
            <person name="Choi S.H."/>
            <person name="Park H.S."/>
            <person name="Bae J.W."/>
        </authorList>
    </citation>
    <scope>NUCLEOTIDE SEQUENCE [LARGE SCALE GENOMIC DNA]</scope>
    <source>
        <strain evidence="5">B3</strain>
        <strain evidence="7">DSM 18796 / CECT 7217 / JCM 14584 / KCTC 4019 / B3</strain>
        <plasmid evidence="7">2</plasmid>
    </source>
</reference>
<organism evidence="5 7">
    <name type="scientific">Halalkalicoccus jeotgali (strain DSM 18796 / CECT 7217 / JCM 14584 / KCTC 4019 / B3)</name>
    <dbReference type="NCBI Taxonomy" id="795797"/>
    <lineage>
        <taxon>Archaea</taxon>
        <taxon>Methanobacteriati</taxon>
        <taxon>Methanobacteriota</taxon>
        <taxon>Stenosarchaea group</taxon>
        <taxon>Halobacteria</taxon>
        <taxon>Halobacteriales</taxon>
        <taxon>Halococcaceae</taxon>
        <taxon>Halalkalicoccus</taxon>
    </lineage>
</organism>
<dbReference type="Proteomes" id="UP000011645">
    <property type="component" value="Unassembled WGS sequence"/>
</dbReference>
<keyword evidence="3" id="KW-0460">Magnesium</keyword>
<dbReference type="InterPro" id="IPR040442">
    <property type="entry name" value="Pyrv_kinase-like_dom_sf"/>
</dbReference>
<evidence type="ECO:0000256" key="3">
    <source>
        <dbReference type="ARBA" id="ARBA00022842"/>
    </source>
</evidence>
<dbReference type="PIRSF" id="PIRSF015582">
    <property type="entry name" value="Cit_lyase_B"/>
    <property type="match status" value="1"/>
</dbReference>
<evidence type="ECO:0000256" key="1">
    <source>
        <dbReference type="ARBA" id="ARBA00001946"/>
    </source>
</evidence>
<dbReference type="eggNOG" id="arCOG00760">
    <property type="taxonomic scope" value="Archaea"/>
</dbReference>
<proteinExistence type="predicted"/>
<dbReference type="GeneID" id="9421292"/>
<accession>D8JCV0</accession>
<dbReference type="PANTHER" id="PTHR32308">
    <property type="entry name" value="LYASE BETA SUBUNIT, PUTATIVE (AFU_ORTHOLOGUE AFUA_4G13030)-RELATED"/>
    <property type="match status" value="1"/>
</dbReference>
<dbReference type="EMBL" id="CP002064">
    <property type="protein sequence ID" value="ADJ16845.1"/>
    <property type="molecule type" value="Genomic_DNA"/>
</dbReference>
<dbReference type="InterPro" id="IPR015813">
    <property type="entry name" value="Pyrv/PenolPyrv_kinase-like_dom"/>
</dbReference>
<keyword evidence="5" id="KW-0614">Plasmid</keyword>
<dbReference type="OrthoDB" id="9170at2157"/>
<dbReference type="Proteomes" id="UP000000390">
    <property type="component" value="Plasmid 2"/>
</dbReference>